<protein>
    <recommendedName>
        <fullName evidence="5">Uracil-DNA glycosylase-like domain-containing protein</fullName>
    </recommendedName>
</protein>
<dbReference type="GO" id="GO:0006285">
    <property type="term" value="P:base-excision repair, AP site formation"/>
    <property type="evidence" value="ECO:0007669"/>
    <property type="project" value="InterPro"/>
</dbReference>
<dbReference type="InterPro" id="IPR015637">
    <property type="entry name" value="MUG/TDG"/>
</dbReference>
<dbReference type="PANTHER" id="PTHR12159:SF9">
    <property type="entry name" value="G_T MISMATCH-SPECIFIC THYMINE DNA GLYCOSYLASE"/>
    <property type="match status" value="1"/>
</dbReference>
<keyword evidence="2" id="KW-0378">Hydrolase</keyword>
<evidence type="ECO:0000313" key="6">
    <source>
        <dbReference type="EMBL" id="OAV61145.1"/>
    </source>
</evidence>
<keyword evidence="7" id="KW-1185">Reference proteome</keyword>
<dbReference type="Gene3D" id="3.40.470.10">
    <property type="entry name" value="Uracil-DNA glycosylase-like domain"/>
    <property type="match status" value="1"/>
</dbReference>
<dbReference type="OrthoDB" id="9799921at2"/>
<reference evidence="6 7" key="1">
    <citation type="submission" date="2016-04" db="EMBL/GenBank/DDBJ databases">
        <title>First whole genome shotgun sequence of the bacterium Enteractinococcus sp. strain UASWS1574.</title>
        <authorList>
            <person name="Crovadore J."/>
            <person name="Chablais R."/>
            <person name="Lefort F."/>
        </authorList>
    </citation>
    <scope>NUCLEOTIDE SEQUENCE [LARGE SCALE GENOMIC DNA]</scope>
    <source>
        <strain evidence="6 7">UASWS1574</strain>
    </source>
</reference>
<dbReference type="GO" id="GO:0008263">
    <property type="term" value="F:pyrimidine-specific mismatch base pair DNA N-glycosylase activity"/>
    <property type="evidence" value="ECO:0007669"/>
    <property type="project" value="TreeGrafter"/>
</dbReference>
<keyword evidence="1" id="KW-0227">DNA damage</keyword>
<dbReference type="STRING" id="1837282.A6F49_09190"/>
<comment type="caution">
    <text evidence="6">The sequence shown here is derived from an EMBL/GenBank/DDBJ whole genome shotgun (WGS) entry which is preliminary data.</text>
</comment>
<dbReference type="GO" id="GO:0004844">
    <property type="term" value="F:uracil DNA N-glycosylase activity"/>
    <property type="evidence" value="ECO:0007669"/>
    <property type="project" value="TreeGrafter"/>
</dbReference>
<keyword evidence="3" id="KW-0234">DNA repair</keyword>
<evidence type="ECO:0000256" key="3">
    <source>
        <dbReference type="ARBA" id="ARBA00023204"/>
    </source>
</evidence>
<feature type="domain" description="Uracil-DNA glycosylase-like" evidence="5">
    <location>
        <begin position="54"/>
        <end position="205"/>
    </location>
</feature>
<evidence type="ECO:0000256" key="2">
    <source>
        <dbReference type="ARBA" id="ARBA00022801"/>
    </source>
</evidence>
<dbReference type="PANTHER" id="PTHR12159">
    <property type="entry name" value="G/T AND G/U MISMATCH-SPECIFIC DNA GLYCOSYLASE"/>
    <property type="match status" value="1"/>
</dbReference>
<dbReference type="EMBL" id="LXEY01000017">
    <property type="protein sequence ID" value="OAV61145.1"/>
    <property type="molecule type" value="Genomic_DNA"/>
</dbReference>
<sequence>MDTKLPEPWTPWRTPSPLQGRRPTKEELAEAAANGMTLDDVLPYPADRDNAGLLRLLIVGTNPSPWAASVQAPFARPGNRFWKSLYAGGVTETLVNDSNGMQRSDELMLARRGVGITNIVSRPTSRSSELSREELRAGCAQLVQRVQVLCPPVVAFTGITAFRSAFDAPKAVLGLQPTHNLIGWPTSSQLWVVPDPSGLNAHESVESLGEKWAEVWAVSTQARQER</sequence>
<dbReference type="RefSeq" id="WP_043057799.1">
    <property type="nucleotide sequence ID" value="NZ_LXEY01000017.1"/>
</dbReference>
<evidence type="ECO:0000256" key="4">
    <source>
        <dbReference type="SAM" id="MobiDB-lite"/>
    </source>
</evidence>
<proteinExistence type="predicted"/>
<gene>
    <name evidence="6" type="ORF">A6F49_09190</name>
</gene>
<dbReference type="InterPro" id="IPR005122">
    <property type="entry name" value="Uracil-DNA_glycosylase-like"/>
</dbReference>
<feature type="region of interest" description="Disordered" evidence="4">
    <location>
        <begin position="1"/>
        <end position="23"/>
    </location>
</feature>
<organism evidence="6 7">
    <name type="scientific">Enteractinococcus helveticum</name>
    <dbReference type="NCBI Taxonomy" id="1837282"/>
    <lineage>
        <taxon>Bacteria</taxon>
        <taxon>Bacillati</taxon>
        <taxon>Actinomycetota</taxon>
        <taxon>Actinomycetes</taxon>
        <taxon>Micrococcales</taxon>
        <taxon>Micrococcaceae</taxon>
    </lineage>
</organism>
<name>A0A1B7LZW7_9MICC</name>
<accession>A0A1B7LZW7</accession>
<dbReference type="Proteomes" id="UP000078292">
    <property type="component" value="Unassembled WGS sequence"/>
</dbReference>
<evidence type="ECO:0000313" key="7">
    <source>
        <dbReference type="Proteomes" id="UP000078292"/>
    </source>
</evidence>
<evidence type="ECO:0000256" key="1">
    <source>
        <dbReference type="ARBA" id="ARBA00022763"/>
    </source>
</evidence>
<evidence type="ECO:0000259" key="5">
    <source>
        <dbReference type="Pfam" id="PF03167"/>
    </source>
</evidence>
<dbReference type="CDD" id="cd10028">
    <property type="entry name" value="UDG-F2_TDG_MUG"/>
    <property type="match status" value="1"/>
</dbReference>
<dbReference type="Pfam" id="PF03167">
    <property type="entry name" value="UDG"/>
    <property type="match status" value="1"/>
</dbReference>
<dbReference type="AlphaFoldDB" id="A0A1B7LZW7"/>
<dbReference type="SUPFAM" id="SSF52141">
    <property type="entry name" value="Uracil-DNA glycosylase-like"/>
    <property type="match status" value="1"/>
</dbReference>
<dbReference type="InterPro" id="IPR036895">
    <property type="entry name" value="Uracil-DNA_glycosylase-like_sf"/>
</dbReference>